<name>A0A2J8QY84_PANTR</name>
<sequence length="81" mass="8969">ICQRRHFLSGSKQQLSRDSLLSGCHPGFGPLGVELRKNLAAEWWTSVVVFREQVFPVDALHHKPGPLLPGDSAFRCLGTLC</sequence>
<reference evidence="1" key="1">
    <citation type="submission" date="2017-12" db="EMBL/GenBank/DDBJ databases">
        <title>High-resolution comparative analysis of great ape genomes.</title>
        <authorList>
            <person name="Pollen A."/>
            <person name="Hastie A."/>
            <person name="Hormozdiari F."/>
            <person name="Dougherty M."/>
            <person name="Liu R."/>
            <person name="Chaisson M."/>
            <person name="Hoppe E."/>
            <person name="Hill C."/>
            <person name="Pang A."/>
            <person name="Hillier L."/>
            <person name="Baker C."/>
            <person name="Armstrong J."/>
            <person name="Shendure J."/>
            <person name="Paten B."/>
            <person name="Wilson R."/>
            <person name="Chao H."/>
            <person name="Schneider V."/>
            <person name="Ventura M."/>
            <person name="Kronenberg Z."/>
            <person name="Murali S."/>
            <person name="Gordon D."/>
            <person name="Cantsilieris S."/>
            <person name="Munson K."/>
            <person name="Nelson B."/>
            <person name="Raja A."/>
            <person name="Underwood J."/>
            <person name="Diekhans M."/>
            <person name="Fiddes I."/>
            <person name="Haussler D."/>
            <person name="Eichler E."/>
        </authorList>
    </citation>
    <scope>NUCLEOTIDE SEQUENCE [LARGE SCALE GENOMIC DNA]</scope>
    <source>
        <strain evidence="1">Yerkes chimp pedigree #C0471</strain>
    </source>
</reference>
<dbReference type="AlphaFoldDB" id="A0A2J8QY84"/>
<dbReference type="InterPro" id="IPR045864">
    <property type="entry name" value="aa-tRNA-synth_II/BPL/LPL"/>
</dbReference>
<protein>
    <submittedName>
        <fullName evidence="1">POLG2 isoform 3</fullName>
    </submittedName>
</protein>
<proteinExistence type="predicted"/>
<accession>A0A2J8QY84</accession>
<feature type="non-terminal residue" evidence="1">
    <location>
        <position position="1"/>
    </location>
</feature>
<dbReference type="SUPFAM" id="SSF55681">
    <property type="entry name" value="Class II aaRS and biotin synthetases"/>
    <property type="match status" value="1"/>
</dbReference>
<organism evidence="1">
    <name type="scientific">Pan troglodytes</name>
    <name type="common">Chimpanzee</name>
    <dbReference type="NCBI Taxonomy" id="9598"/>
    <lineage>
        <taxon>Eukaryota</taxon>
        <taxon>Metazoa</taxon>
        <taxon>Chordata</taxon>
        <taxon>Craniata</taxon>
        <taxon>Vertebrata</taxon>
        <taxon>Euteleostomi</taxon>
        <taxon>Mammalia</taxon>
        <taxon>Eutheria</taxon>
        <taxon>Euarchontoglires</taxon>
        <taxon>Primates</taxon>
        <taxon>Haplorrhini</taxon>
        <taxon>Catarrhini</taxon>
        <taxon>Hominidae</taxon>
        <taxon>Pan</taxon>
    </lineage>
</organism>
<dbReference type="Gene3D" id="3.30.930.10">
    <property type="entry name" value="Bira Bifunctional Protein, Domain 2"/>
    <property type="match status" value="1"/>
</dbReference>
<comment type="caution">
    <text evidence="1">The sequence shown here is derived from an EMBL/GenBank/DDBJ whole genome shotgun (WGS) entry which is preliminary data.</text>
</comment>
<dbReference type="SMR" id="A0A2J8QY84"/>
<gene>
    <name evidence="1" type="ORF">CK820_G0011583</name>
</gene>
<evidence type="ECO:0000313" key="1">
    <source>
        <dbReference type="EMBL" id="PNJ01222.1"/>
    </source>
</evidence>
<dbReference type="EMBL" id="NBAG03000001">
    <property type="protein sequence ID" value="PNJ01222.1"/>
    <property type="molecule type" value="Genomic_DNA"/>
</dbReference>